<dbReference type="CDD" id="cd06574">
    <property type="entry name" value="TM_PBP1_branched-chain-AA_like"/>
    <property type="match status" value="1"/>
</dbReference>
<evidence type="ECO:0000256" key="1">
    <source>
        <dbReference type="ARBA" id="ARBA00004651"/>
    </source>
</evidence>
<feature type="transmembrane region" description="Helical" evidence="6">
    <location>
        <begin position="252"/>
        <end position="277"/>
    </location>
</feature>
<evidence type="ECO:0000313" key="7">
    <source>
        <dbReference type="EMBL" id="AWD32989.1"/>
    </source>
</evidence>
<proteinExistence type="predicted"/>
<organism evidence="7 8">
    <name type="scientific">Candidatus Fokinia solitaria</name>
    <dbReference type="NCBI Taxonomy" id="1802984"/>
    <lineage>
        <taxon>Bacteria</taxon>
        <taxon>Pseudomonadati</taxon>
        <taxon>Pseudomonadota</taxon>
        <taxon>Alphaproteobacteria</taxon>
        <taxon>Rickettsiales</taxon>
        <taxon>Candidatus Midichloriaceae</taxon>
        <taxon>Candidatus Fokinia</taxon>
    </lineage>
</organism>
<sequence>MTYMITDLLSVGFLQSLILAVVSIGLAIPFRFMKIPDMTVEGAYLLGGALCCSFIRAHVNEYIAIVGCFIGGGIAGMLTCTMILKLRIASLLAGIITSTMLYSISLYILGAPNVPLFHYHTSLIGGDYCMKIGIVAFILIAISVALIAFLFTEKGLRMRATGYNIKFAKKYGIPVSQYYILALFLGNGLSSVAGAITTQIQLYSDIGMGFGILVHALVSLMLGEVIIGGIGIVRQILGPIIGAVVYQQIQGVAMLVGVAPSCLKLLTALILILLIAIKRKDKLLQV</sequence>
<evidence type="ECO:0000256" key="5">
    <source>
        <dbReference type="ARBA" id="ARBA00023136"/>
    </source>
</evidence>
<keyword evidence="4 6" id="KW-1133">Transmembrane helix</keyword>
<evidence type="ECO:0000313" key="8">
    <source>
        <dbReference type="Proteomes" id="UP000244519"/>
    </source>
</evidence>
<keyword evidence="3 6" id="KW-0812">Transmembrane</keyword>
<dbReference type="InterPro" id="IPR001851">
    <property type="entry name" value="ABC_transp_permease"/>
</dbReference>
<dbReference type="AlphaFoldDB" id="A0A2U8BRM8"/>
<keyword evidence="8" id="KW-1185">Reference proteome</keyword>
<feature type="transmembrane region" description="Helical" evidence="6">
    <location>
        <begin position="62"/>
        <end position="84"/>
    </location>
</feature>
<protein>
    <submittedName>
        <fullName evidence="7">Putative ABC-transporter permease</fullName>
    </submittedName>
</protein>
<dbReference type="RefSeq" id="WP_108673033.1">
    <property type="nucleotide sequence ID" value="NZ_CP025989.1"/>
</dbReference>
<gene>
    <name evidence="7" type="ORF">Fsol_00184</name>
</gene>
<dbReference type="GO" id="GO:0005886">
    <property type="term" value="C:plasma membrane"/>
    <property type="evidence" value="ECO:0007669"/>
    <property type="project" value="UniProtKB-SubCell"/>
</dbReference>
<dbReference type="Proteomes" id="UP000244519">
    <property type="component" value="Chromosome"/>
</dbReference>
<feature type="transmembrane region" description="Helical" evidence="6">
    <location>
        <begin position="130"/>
        <end position="151"/>
    </location>
</feature>
<keyword evidence="5 6" id="KW-0472">Membrane</keyword>
<accession>A0A2U8BRM8</accession>
<dbReference type="PANTHER" id="PTHR32196:SF69">
    <property type="entry name" value="BRANCHED-CHAIN AMINO ACID TRANSPORT SYSTEM, PERMEASE PROTEIN"/>
    <property type="match status" value="1"/>
</dbReference>
<evidence type="ECO:0000256" key="4">
    <source>
        <dbReference type="ARBA" id="ARBA00022989"/>
    </source>
</evidence>
<dbReference type="Pfam" id="PF02653">
    <property type="entry name" value="BPD_transp_2"/>
    <property type="match status" value="1"/>
</dbReference>
<reference evidence="7 8" key="1">
    <citation type="journal article" date="2018" name="Genome Biol. Evol.">
        <title>The Genome Sequence of "Candidatus Fokinia solitaria": Insights on Reductive Evolution in Rickettsiales.</title>
        <authorList>
            <person name="Floriano A.M."/>
            <person name="Castelli M."/>
            <person name="Krenek S."/>
            <person name="Berendonk T.U."/>
            <person name="Bazzocchi C."/>
            <person name="Petroni G."/>
            <person name="Sassera D."/>
        </authorList>
    </citation>
    <scope>NUCLEOTIDE SEQUENCE [LARGE SCALE GENOMIC DNA]</scope>
    <source>
        <strain evidence="7">Rio ETE_ALG 3VII</strain>
    </source>
</reference>
<evidence type="ECO:0000256" key="6">
    <source>
        <dbReference type="SAM" id="Phobius"/>
    </source>
</evidence>
<evidence type="ECO:0000256" key="2">
    <source>
        <dbReference type="ARBA" id="ARBA00022475"/>
    </source>
</evidence>
<dbReference type="EMBL" id="CP025989">
    <property type="protein sequence ID" value="AWD32989.1"/>
    <property type="molecule type" value="Genomic_DNA"/>
</dbReference>
<keyword evidence="2" id="KW-1003">Cell membrane</keyword>
<dbReference type="GO" id="GO:0022857">
    <property type="term" value="F:transmembrane transporter activity"/>
    <property type="evidence" value="ECO:0007669"/>
    <property type="project" value="InterPro"/>
</dbReference>
<feature type="transmembrane region" description="Helical" evidence="6">
    <location>
        <begin position="178"/>
        <end position="196"/>
    </location>
</feature>
<name>A0A2U8BRM8_9RICK</name>
<feature type="transmembrane region" description="Helical" evidence="6">
    <location>
        <begin position="12"/>
        <end position="32"/>
    </location>
</feature>
<dbReference type="KEGG" id="fso:Fsol_00184"/>
<dbReference type="PANTHER" id="PTHR32196">
    <property type="entry name" value="ABC TRANSPORTER PERMEASE PROTEIN YPHD-RELATED-RELATED"/>
    <property type="match status" value="1"/>
</dbReference>
<comment type="subcellular location">
    <subcellularLocation>
        <location evidence="1">Cell membrane</location>
        <topology evidence="1">Multi-pass membrane protein</topology>
    </subcellularLocation>
</comment>
<dbReference type="OrthoDB" id="9778389at2"/>
<feature type="transmembrane region" description="Helical" evidence="6">
    <location>
        <begin position="91"/>
        <end position="110"/>
    </location>
</feature>
<evidence type="ECO:0000256" key="3">
    <source>
        <dbReference type="ARBA" id="ARBA00022692"/>
    </source>
</evidence>